<dbReference type="InterPro" id="IPR021109">
    <property type="entry name" value="Peptidase_aspartic_dom_sf"/>
</dbReference>
<dbReference type="EC" id="3.4.23.3" evidence="10"/>
<evidence type="ECO:0000259" key="9">
    <source>
        <dbReference type="PROSITE" id="PS51767"/>
    </source>
</evidence>
<dbReference type="InterPro" id="IPR001461">
    <property type="entry name" value="Aspartic_peptidase_A1"/>
</dbReference>
<name>L1LFG6_THEEQ</name>
<keyword evidence="6" id="KW-1015">Disulfide bond</keyword>
<feature type="active site" evidence="5">
    <location>
        <position position="112"/>
    </location>
</feature>
<evidence type="ECO:0000256" key="3">
    <source>
        <dbReference type="ARBA" id="ARBA00022750"/>
    </source>
</evidence>
<feature type="domain" description="Peptidase A1" evidence="9">
    <location>
        <begin position="93"/>
        <end position="412"/>
    </location>
</feature>
<dbReference type="PROSITE" id="PS51767">
    <property type="entry name" value="PEPTIDASE_A1"/>
    <property type="match status" value="1"/>
</dbReference>
<dbReference type="GO" id="GO:0004190">
    <property type="term" value="F:aspartic-type endopeptidase activity"/>
    <property type="evidence" value="ECO:0007669"/>
    <property type="project" value="UniProtKB-KW"/>
</dbReference>
<evidence type="ECO:0000256" key="4">
    <source>
        <dbReference type="ARBA" id="ARBA00022801"/>
    </source>
</evidence>
<dbReference type="KEGG" id="beq:BEWA_039310"/>
<dbReference type="InterPro" id="IPR033121">
    <property type="entry name" value="PEPTIDASE_A1"/>
</dbReference>
<keyword evidence="4 7" id="KW-0378">Hydrolase</keyword>
<evidence type="ECO:0000256" key="8">
    <source>
        <dbReference type="SAM" id="SignalP"/>
    </source>
</evidence>
<protein>
    <submittedName>
        <fullName evidence="10">Aspartyl protease, putative</fullName>
        <ecNumber evidence="10">3.4.23.3</ecNumber>
    </submittedName>
</protein>
<feature type="chain" id="PRO_5003952509" evidence="8">
    <location>
        <begin position="27"/>
        <end position="412"/>
    </location>
</feature>
<dbReference type="InterPro" id="IPR034164">
    <property type="entry name" value="Pepsin-like_dom"/>
</dbReference>
<dbReference type="PANTHER" id="PTHR47966:SF51">
    <property type="entry name" value="BETA-SITE APP-CLEAVING ENZYME, ISOFORM A-RELATED"/>
    <property type="match status" value="1"/>
</dbReference>
<dbReference type="PANTHER" id="PTHR47966">
    <property type="entry name" value="BETA-SITE APP-CLEAVING ENZYME, ISOFORM A-RELATED"/>
    <property type="match status" value="1"/>
</dbReference>
<comment type="caution">
    <text evidence="10">The sequence shown here is derived from an EMBL/GenBank/DDBJ whole genome shotgun (WGS) entry which is preliminary data.</text>
</comment>
<gene>
    <name evidence="10" type="ORF">BEWA_039310</name>
</gene>
<dbReference type="SUPFAM" id="SSF50630">
    <property type="entry name" value="Acid proteases"/>
    <property type="match status" value="1"/>
</dbReference>
<dbReference type="GO" id="GO:0006508">
    <property type="term" value="P:proteolysis"/>
    <property type="evidence" value="ECO:0007669"/>
    <property type="project" value="UniProtKB-KW"/>
</dbReference>
<evidence type="ECO:0000256" key="1">
    <source>
        <dbReference type="ARBA" id="ARBA00007447"/>
    </source>
</evidence>
<dbReference type="STRING" id="1537102.L1LFG6"/>
<dbReference type="OrthoDB" id="771136at2759"/>
<sequence>MLGCNVGLIFLLLSIFSISRLHGVQALQRGQEEGEYYDISLSRTDSAYENECLRILDNEKVCKRSPKFFDLKNVISSSIALQADYTSRMWATYYGGIRMGPSGNQLFKVLFDTGSSEFWLPGDSCISQQCKTRQRYHKTSSWKPMLKEDGNSVPISIKYLSGEIKAVDGTTTVRLSDSIVLENVNVGLATNINVPVMSQVHWDGIVGLGFRTKEMEYRGAKTFLESLMDNKSLYPNFRNQVAYYVSKEGGNISFGGINPKFKKSQDAEFFWAPIEDGSTYWSLNLVDMHLKNSKKRNRFNTSSFALSNGQESRPIYKGTFGDLKVIMDTGSYLMYAPQSMSSLVDELRVESCDEVGSKPTLVFTFKSSNGTKFPVELKPQDYILSYQGSDGNKKCTLGIVVDDQQEVSLGIL</sequence>
<dbReference type="VEuPathDB" id="PiroplasmaDB:BEWA_039310"/>
<comment type="similarity">
    <text evidence="1 7">Belongs to the peptidase A1 family.</text>
</comment>
<feature type="disulfide bond" evidence="6">
    <location>
        <begin position="125"/>
        <end position="130"/>
    </location>
</feature>
<proteinExistence type="inferred from homology"/>
<dbReference type="Pfam" id="PF00026">
    <property type="entry name" value="Asp"/>
    <property type="match status" value="1"/>
</dbReference>
<dbReference type="eggNOG" id="KOG1339">
    <property type="taxonomic scope" value="Eukaryota"/>
</dbReference>
<evidence type="ECO:0000256" key="5">
    <source>
        <dbReference type="PIRSR" id="PIRSR601461-1"/>
    </source>
</evidence>
<dbReference type="EMBL" id="ACOU01000002">
    <property type="protein sequence ID" value="EKX73893.1"/>
    <property type="molecule type" value="Genomic_DNA"/>
</dbReference>
<dbReference type="RefSeq" id="XP_004833345.1">
    <property type="nucleotide sequence ID" value="XM_004833288.1"/>
</dbReference>
<keyword evidence="2 7" id="KW-0645">Protease</keyword>
<dbReference type="InterPro" id="IPR001969">
    <property type="entry name" value="Aspartic_peptidase_AS"/>
</dbReference>
<keyword evidence="11" id="KW-1185">Reference proteome</keyword>
<evidence type="ECO:0000256" key="7">
    <source>
        <dbReference type="RuleBase" id="RU000454"/>
    </source>
</evidence>
<keyword evidence="8" id="KW-0732">Signal</keyword>
<dbReference type="CDD" id="cd05471">
    <property type="entry name" value="pepsin_like"/>
    <property type="match status" value="1"/>
</dbReference>
<dbReference type="PROSITE" id="PS00141">
    <property type="entry name" value="ASP_PROTEASE"/>
    <property type="match status" value="1"/>
</dbReference>
<evidence type="ECO:0000256" key="6">
    <source>
        <dbReference type="PIRSR" id="PIRSR601461-2"/>
    </source>
</evidence>
<evidence type="ECO:0000313" key="10">
    <source>
        <dbReference type="EMBL" id="EKX73893.1"/>
    </source>
</evidence>
<dbReference type="AlphaFoldDB" id="L1LFG6"/>
<feature type="signal peptide" evidence="8">
    <location>
        <begin position="1"/>
        <end position="26"/>
    </location>
</feature>
<dbReference type="MEROPS" id="A01.A32"/>
<reference evidence="10 11" key="1">
    <citation type="journal article" date="2012" name="BMC Genomics">
        <title>Comparative genomic analysis and phylogenetic position of Theileria equi.</title>
        <authorList>
            <person name="Kappmeyer L.S."/>
            <person name="Thiagarajan M."/>
            <person name="Herndon D.R."/>
            <person name="Ramsay J.D."/>
            <person name="Caler E."/>
            <person name="Djikeng A."/>
            <person name="Gillespie J.J."/>
            <person name="Lau A.O."/>
            <person name="Roalson E.H."/>
            <person name="Silva J.C."/>
            <person name="Silva M.G."/>
            <person name="Suarez C.E."/>
            <person name="Ueti M.W."/>
            <person name="Nene V.M."/>
            <person name="Mealey R.H."/>
            <person name="Knowles D.P."/>
            <person name="Brayton K.A."/>
        </authorList>
    </citation>
    <scope>NUCLEOTIDE SEQUENCE [LARGE SCALE GENOMIC DNA]</scope>
    <source>
        <strain evidence="10 11">WA</strain>
    </source>
</reference>
<accession>L1LFG6</accession>
<dbReference type="Proteomes" id="UP000031512">
    <property type="component" value="Unassembled WGS sequence"/>
</dbReference>
<feature type="disulfide bond" evidence="6">
    <location>
        <begin position="352"/>
        <end position="395"/>
    </location>
</feature>
<keyword evidence="3 7" id="KW-0064">Aspartyl protease</keyword>
<evidence type="ECO:0000313" key="11">
    <source>
        <dbReference type="Proteomes" id="UP000031512"/>
    </source>
</evidence>
<evidence type="ECO:0000256" key="2">
    <source>
        <dbReference type="ARBA" id="ARBA00022670"/>
    </source>
</evidence>
<dbReference type="GeneID" id="15803257"/>
<feature type="active site" evidence="5">
    <location>
        <position position="328"/>
    </location>
</feature>
<dbReference type="Gene3D" id="2.40.70.10">
    <property type="entry name" value="Acid Proteases"/>
    <property type="match status" value="2"/>
</dbReference>
<organism evidence="10 11">
    <name type="scientific">Theileria equi strain WA</name>
    <dbReference type="NCBI Taxonomy" id="1537102"/>
    <lineage>
        <taxon>Eukaryota</taxon>
        <taxon>Sar</taxon>
        <taxon>Alveolata</taxon>
        <taxon>Apicomplexa</taxon>
        <taxon>Aconoidasida</taxon>
        <taxon>Piroplasmida</taxon>
        <taxon>Theileriidae</taxon>
        <taxon>Theileria</taxon>
    </lineage>
</organism>
<dbReference type="PRINTS" id="PR00792">
    <property type="entry name" value="PEPSIN"/>
</dbReference>